<dbReference type="InParanoid" id="A0A165N711"/>
<sequence>AEETLSRIIHKADFSRMRILGQFNLGFIIARLRGGEEEDDDLFVIDQHASDEKYNFETLQETTKMETQRLLRPRPLELTAADELLAIERIDVLRKNGFDLEVDEDAPAHQRIKLTAIPVSKNTSFSVEDLEELIHLLRDSAPGQMARCSKVRAMFAMRACRKSVMIGDALNMRQMKEIVSHMGTMDQPWNCPHGRPTMRHLASLQHVQRTPPSTHIDWDTFMEHGL</sequence>
<dbReference type="Gene3D" id="3.30.1540.20">
    <property type="entry name" value="MutL, C-terminal domain, dimerisation subdomain"/>
    <property type="match status" value="1"/>
</dbReference>
<dbReference type="Proteomes" id="UP000077266">
    <property type="component" value="Unassembled WGS sequence"/>
</dbReference>
<protein>
    <submittedName>
        <fullName evidence="2">Pms2 protein</fullName>
    </submittedName>
</protein>
<dbReference type="SMART" id="SM00853">
    <property type="entry name" value="MutL_C"/>
    <property type="match status" value="1"/>
</dbReference>
<accession>A0A165N711</accession>
<dbReference type="AlphaFoldDB" id="A0A165N711"/>
<dbReference type="OrthoDB" id="10263226at2759"/>
<dbReference type="GO" id="GO:0006298">
    <property type="term" value="P:mismatch repair"/>
    <property type="evidence" value="ECO:0007669"/>
    <property type="project" value="InterPro"/>
</dbReference>
<dbReference type="Pfam" id="PF08676">
    <property type="entry name" value="MutL_C"/>
    <property type="match status" value="1"/>
</dbReference>
<dbReference type="GO" id="GO:0016887">
    <property type="term" value="F:ATP hydrolysis activity"/>
    <property type="evidence" value="ECO:0007669"/>
    <property type="project" value="InterPro"/>
</dbReference>
<reference evidence="2 3" key="1">
    <citation type="journal article" date="2016" name="Mol. Biol. Evol.">
        <title>Comparative Genomics of Early-Diverging Mushroom-Forming Fungi Provides Insights into the Origins of Lignocellulose Decay Capabilities.</title>
        <authorList>
            <person name="Nagy L.G."/>
            <person name="Riley R."/>
            <person name="Tritt A."/>
            <person name="Adam C."/>
            <person name="Daum C."/>
            <person name="Floudas D."/>
            <person name="Sun H."/>
            <person name="Yadav J.S."/>
            <person name="Pangilinan J."/>
            <person name="Larsson K.H."/>
            <person name="Matsuura K."/>
            <person name="Barry K."/>
            <person name="Labutti K."/>
            <person name="Kuo R."/>
            <person name="Ohm R.A."/>
            <person name="Bhattacharya S.S."/>
            <person name="Shirouzu T."/>
            <person name="Yoshinaga Y."/>
            <person name="Martin F.M."/>
            <person name="Grigoriev I.V."/>
            <person name="Hibbett D.S."/>
        </authorList>
    </citation>
    <scope>NUCLEOTIDE SEQUENCE [LARGE SCALE GENOMIC DNA]</scope>
    <source>
        <strain evidence="2 3">HHB12029</strain>
    </source>
</reference>
<name>A0A165N711_EXIGL</name>
<evidence type="ECO:0000313" key="2">
    <source>
        <dbReference type="EMBL" id="KZW00314.1"/>
    </source>
</evidence>
<dbReference type="EMBL" id="KV425902">
    <property type="protein sequence ID" value="KZW00314.1"/>
    <property type="molecule type" value="Genomic_DNA"/>
</dbReference>
<dbReference type="InterPro" id="IPR037198">
    <property type="entry name" value="MutL_C_sf"/>
</dbReference>
<feature type="domain" description="MutL C-terminal dimerisation" evidence="1">
    <location>
        <begin position="19"/>
        <end position="170"/>
    </location>
</feature>
<dbReference type="GO" id="GO:0032389">
    <property type="term" value="C:MutLalpha complex"/>
    <property type="evidence" value="ECO:0007669"/>
    <property type="project" value="TreeGrafter"/>
</dbReference>
<keyword evidence="3" id="KW-1185">Reference proteome</keyword>
<dbReference type="InterPro" id="IPR038973">
    <property type="entry name" value="MutL/Mlh/Pms-like"/>
</dbReference>
<dbReference type="Gene3D" id="3.30.1370.100">
    <property type="entry name" value="MutL, C-terminal domain, regulatory subdomain"/>
    <property type="match status" value="1"/>
</dbReference>
<dbReference type="InterPro" id="IPR042121">
    <property type="entry name" value="MutL_C_regsub"/>
</dbReference>
<dbReference type="InterPro" id="IPR042120">
    <property type="entry name" value="MutL_C_dimsub"/>
</dbReference>
<gene>
    <name evidence="2" type="ORF">EXIGLDRAFT_604674</name>
</gene>
<dbReference type="GO" id="GO:0005524">
    <property type="term" value="F:ATP binding"/>
    <property type="evidence" value="ECO:0007669"/>
    <property type="project" value="InterPro"/>
</dbReference>
<dbReference type="FunFam" id="3.30.1540.20:FF:000019">
    <property type="entry name" value="PMS1 homolog 2, mismatch repair system component"/>
    <property type="match status" value="1"/>
</dbReference>
<dbReference type="InterPro" id="IPR014790">
    <property type="entry name" value="MutL_C"/>
</dbReference>
<proteinExistence type="predicted"/>
<dbReference type="GO" id="GO:0140664">
    <property type="term" value="F:ATP-dependent DNA damage sensor activity"/>
    <property type="evidence" value="ECO:0007669"/>
    <property type="project" value="InterPro"/>
</dbReference>
<evidence type="ECO:0000259" key="1">
    <source>
        <dbReference type="SMART" id="SM00853"/>
    </source>
</evidence>
<dbReference type="PANTHER" id="PTHR10073">
    <property type="entry name" value="DNA MISMATCH REPAIR PROTEIN MLH, PMS, MUTL"/>
    <property type="match status" value="1"/>
</dbReference>
<dbReference type="STRING" id="1314781.A0A165N711"/>
<evidence type="ECO:0000313" key="3">
    <source>
        <dbReference type="Proteomes" id="UP000077266"/>
    </source>
</evidence>
<dbReference type="FunFam" id="3.30.1370.100:FF:000001">
    <property type="entry name" value="Mismatch repair endonuclease pms1, putative"/>
    <property type="match status" value="1"/>
</dbReference>
<dbReference type="SUPFAM" id="SSF118116">
    <property type="entry name" value="DNA mismatch repair protein MutL"/>
    <property type="match status" value="1"/>
</dbReference>
<feature type="non-terminal residue" evidence="2">
    <location>
        <position position="1"/>
    </location>
</feature>
<organism evidence="2 3">
    <name type="scientific">Exidia glandulosa HHB12029</name>
    <dbReference type="NCBI Taxonomy" id="1314781"/>
    <lineage>
        <taxon>Eukaryota</taxon>
        <taxon>Fungi</taxon>
        <taxon>Dikarya</taxon>
        <taxon>Basidiomycota</taxon>
        <taxon>Agaricomycotina</taxon>
        <taxon>Agaricomycetes</taxon>
        <taxon>Auriculariales</taxon>
        <taxon>Exidiaceae</taxon>
        <taxon>Exidia</taxon>
    </lineage>
</organism>
<dbReference type="PANTHER" id="PTHR10073:SF52">
    <property type="entry name" value="MISMATCH REPAIR ENDONUCLEASE PMS2"/>
    <property type="match status" value="1"/>
</dbReference>